<keyword evidence="1" id="KW-0812">Transmembrane</keyword>
<dbReference type="Proteomes" id="UP000625631">
    <property type="component" value="Unassembled WGS sequence"/>
</dbReference>
<keyword evidence="3" id="KW-1185">Reference proteome</keyword>
<accession>A0ABS0Q456</accession>
<keyword evidence="1" id="KW-1133">Transmembrane helix</keyword>
<name>A0ABS0Q456_9BACT</name>
<sequence length="57" mass="6261">MSRFCPPSASAVFGSSTNRWTFSTTSNPASAMMLALLFLSVATFAYLCYVLLKPEKF</sequence>
<dbReference type="InterPro" id="IPR011726">
    <property type="entry name" value="KdpF"/>
</dbReference>
<comment type="caution">
    <text evidence="2">The sequence shown here is derived from an EMBL/GenBank/DDBJ whole genome shotgun (WGS) entry which is preliminary data.</text>
</comment>
<dbReference type="Pfam" id="PF09604">
    <property type="entry name" value="Potass_KdpF"/>
    <property type="match status" value="1"/>
</dbReference>
<reference evidence="2 3" key="1">
    <citation type="submission" date="2020-12" db="EMBL/GenBank/DDBJ databases">
        <title>Hymenobacter sp.</title>
        <authorList>
            <person name="Kim M.K."/>
        </authorList>
    </citation>
    <scope>NUCLEOTIDE SEQUENCE [LARGE SCALE GENOMIC DNA]</scope>
    <source>
        <strain evidence="2 3">BT442</strain>
    </source>
</reference>
<feature type="transmembrane region" description="Helical" evidence="1">
    <location>
        <begin position="29"/>
        <end position="52"/>
    </location>
</feature>
<dbReference type="NCBIfam" id="TIGR02115">
    <property type="entry name" value="potass_kdpF"/>
    <property type="match status" value="1"/>
</dbReference>
<dbReference type="EMBL" id="JAEDAE010000002">
    <property type="protein sequence ID" value="MBH8557446.1"/>
    <property type="molecule type" value="Genomic_DNA"/>
</dbReference>
<keyword evidence="1" id="KW-0472">Membrane</keyword>
<evidence type="ECO:0000313" key="3">
    <source>
        <dbReference type="Proteomes" id="UP000625631"/>
    </source>
</evidence>
<evidence type="ECO:0000256" key="1">
    <source>
        <dbReference type="SAM" id="Phobius"/>
    </source>
</evidence>
<proteinExistence type="predicted"/>
<dbReference type="RefSeq" id="WP_198067083.1">
    <property type="nucleotide sequence ID" value="NZ_JAEDAD010000001.1"/>
</dbReference>
<protein>
    <submittedName>
        <fullName evidence="2">K(+)-transporting ATPase subunit F</fullName>
    </submittedName>
</protein>
<organism evidence="2 3">
    <name type="scientific">Hymenobacter negativus</name>
    <dbReference type="NCBI Taxonomy" id="2795026"/>
    <lineage>
        <taxon>Bacteria</taxon>
        <taxon>Pseudomonadati</taxon>
        <taxon>Bacteroidota</taxon>
        <taxon>Cytophagia</taxon>
        <taxon>Cytophagales</taxon>
        <taxon>Hymenobacteraceae</taxon>
        <taxon>Hymenobacter</taxon>
    </lineage>
</organism>
<evidence type="ECO:0000313" key="2">
    <source>
        <dbReference type="EMBL" id="MBH8557446.1"/>
    </source>
</evidence>
<gene>
    <name evidence="2" type="primary">kdpF</name>
    <name evidence="2" type="ORF">I7X13_05270</name>
</gene>